<protein>
    <submittedName>
        <fullName evidence="1">Uncharacterized protein</fullName>
    </submittedName>
</protein>
<evidence type="ECO:0000313" key="2">
    <source>
        <dbReference type="Proteomes" id="UP000193588"/>
    </source>
</evidence>
<proteinExistence type="predicted"/>
<name>A0A1X4JLD0_9LACO</name>
<evidence type="ECO:0000313" key="1">
    <source>
        <dbReference type="EMBL" id="OSP89577.1"/>
    </source>
</evidence>
<dbReference type="Proteomes" id="UP000193588">
    <property type="component" value="Unassembled WGS sequence"/>
</dbReference>
<accession>A0A1X4JLD0</accession>
<dbReference type="EMBL" id="NDXJ01000005">
    <property type="protein sequence ID" value="OSP89577.1"/>
    <property type="molecule type" value="Genomic_DNA"/>
</dbReference>
<dbReference type="AlphaFoldDB" id="A0A1X4JLD0"/>
<gene>
    <name evidence="1" type="ORF">B9D04_03390</name>
</gene>
<comment type="caution">
    <text evidence="1">The sequence shown here is derived from an EMBL/GenBank/DDBJ whole genome shotgun (WGS) entry which is preliminary data.</text>
</comment>
<dbReference type="RefSeq" id="WP_085637854.1">
    <property type="nucleotide sequence ID" value="NZ_JARXOD010000001.1"/>
</dbReference>
<reference evidence="1 2" key="1">
    <citation type="submission" date="2017-04" db="EMBL/GenBank/DDBJ databases">
        <title>The genome sequence of Weissella cibaria isolated from wild Drosophila.</title>
        <authorList>
            <person name="Ricks N.J."/>
            <person name="Carroll C."/>
            <person name="Walters A."/>
            <person name="Newell P.D."/>
            <person name="Chaston J.M."/>
        </authorList>
    </citation>
    <scope>NUCLEOTIDE SEQUENCE [LARGE SCALE GENOMIC DNA]</scope>
    <source>
        <strain evidence="1 2">DmW_103</strain>
    </source>
</reference>
<organism evidence="1 2">
    <name type="scientific">Weissella cibaria</name>
    <dbReference type="NCBI Taxonomy" id="137591"/>
    <lineage>
        <taxon>Bacteria</taxon>
        <taxon>Bacillati</taxon>
        <taxon>Bacillota</taxon>
        <taxon>Bacilli</taxon>
        <taxon>Lactobacillales</taxon>
        <taxon>Lactobacillaceae</taxon>
        <taxon>Weissella</taxon>
    </lineage>
</organism>
<sequence length="154" mass="17759">MNKLIKRDLKSKEGKFSAKEIELRNSWWLSAKLIEFGLQVAQANDDWGGIDLIAFNQTDTYRIQVKGRLDVERKYLGKGLLMAFPLRKNDRRWVLIPHDDLWAYVDSFAKDRKTGNSYVQVHGAWSSQGIGLDRIPDLIEMSIVPPMVIEPLED</sequence>